<comment type="caution">
    <text evidence="1">The sequence shown here is derived from an EMBL/GenBank/DDBJ whole genome shotgun (WGS) entry which is preliminary data.</text>
</comment>
<proteinExistence type="predicted"/>
<organism evidence="1">
    <name type="scientific">marine sediment metagenome</name>
    <dbReference type="NCBI Taxonomy" id="412755"/>
    <lineage>
        <taxon>unclassified sequences</taxon>
        <taxon>metagenomes</taxon>
        <taxon>ecological metagenomes</taxon>
    </lineage>
</organism>
<dbReference type="EMBL" id="LAZR01010982">
    <property type="protein sequence ID" value="KKM64028.1"/>
    <property type="molecule type" value="Genomic_DNA"/>
</dbReference>
<sequence>MSEHISILLYIKNMLADLIYINGIIATELINVTENTATIRRGEEFLNKTSCPTEHHELNKKVIEILKKYQRKPEDTSVLANHVLKHLE</sequence>
<evidence type="ECO:0000313" key="1">
    <source>
        <dbReference type="EMBL" id="KKM64028.1"/>
    </source>
</evidence>
<gene>
    <name evidence="1" type="ORF">LCGC14_1505470</name>
</gene>
<accession>A0A0F9J397</accession>
<protein>
    <submittedName>
        <fullName evidence="1">Uncharacterized protein</fullName>
    </submittedName>
</protein>
<name>A0A0F9J397_9ZZZZ</name>
<reference evidence="1" key="1">
    <citation type="journal article" date="2015" name="Nature">
        <title>Complex archaea that bridge the gap between prokaryotes and eukaryotes.</title>
        <authorList>
            <person name="Spang A."/>
            <person name="Saw J.H."/>
            <person name="Jorgensen S.L."/>
            <person name="Zaremba-Niedzwiedzka K."/>
            <person name="Martijn J."/>
            <person name="Lind A.E."/>
            <person name="van Eijk R."/>
            <person name="Schleper C."/>
            <person name="Guy L."/>
            <person name="Ettema T.J."/>
        </authorList>
    </citation>
    <scope>NUCLEOTIDE SEQUENCE</scope>
</reference>
<dbReference type="AlphaFoldDB" id="A0A0F9J397"/>